<reference evidence="1 2" key="1">
    <citation type="journal article" date="2019" name="Int. J. Syst. Evol. Microbiol.">
        <title>The Global Catalogue of Microorganisms (GCM) 10K type strain sequencing project: providing services to taxonomists for standard genome sequencing and annotation.</title>
        <authorList>
            <consortium name="The Broad Institute Genomics Platform"/>
            <consortium name="The Broad Institute Genome Sequencing Center for Infectious Disease"/>
            <person name="Wu L."/>
            <person name="Ma J."/>
        </authorList>
    </citation>
    <scope>NUCLEOTIDE SEQUENCE [LARGE SCALE GENOMIC DNA]</scope>
    <source>
        <strain evidence="1 2">JCM 4316</strain>
    </source>
</reference>
<proteinExistence type="predicted"/>
<comment type="caution">
    <text evidence="1">The sequence shown here is derived from an EMBL/GenBank/DDBJ whole genome shotgun (WGS) entry which is preliminary data.</text>
</comment>
<accession>A0ABN3H3Y6</accession>
<name>A0ABN3H3Y6_9ACTN</name>
<evidence type="ECO:0000313" key="2">
    <source>
        <dbReference type="Proteomes" id="UP001500253"/>
    </source>
</evidence>
<organism evidence="1 2">
    <name type="scientific">Streptomyces cuspidosporus</name>
    <dbReference type="NCBI Taxonomy" id="66882"/>
    <lineage>
        <taxon>Bacteria</taxon>
        <taxon>Bacillati</taxon>
        <taxon>Actinomycetota</taxon>
        <taxon>Actinomycetes</taxon>
        <taxon>Kitasatosporales</taxon>
        <taxon>Streptomycetaceae</taxon>
        <taxon>Streptomyces</taxon>
    </lineage>
</organism>
<keyword evidence="2" id="KW-1185">Reference proteome</keyword>
<dbReference type="EMBL" id="BAAASD010000048">
    <property type="protein sequence ID" value="GAA2368516.1"/>
    <property type="molecule type" value="Genomic_DNA"/>
</dbReference>
<gene>
    <name evidence="1" type="ORF">GCM10010246_72620</name>
</gene>
<evidence type="ECO:0000313" key="1">
    <source>
        <dbReference type="EMBL" id="GAA2368516.1"/>
    </source>
</evidence>
<dbReference type="Proteomes" id="UP001500253">
    <property type="component" value="Unassembled WGS sequence"/>
</dbReference>
<protein>
    <submittedName>
        <fullName evidence="1">Uncharacterized protein</fullName>
    </submittedName>
</protein>
<sequence length="153" mass="16599">MMRLWVTLPPEPGERVLCMKTGAVLIPGTGLALIGGLLVLTNRRVYHGPLNTKLAGQLLSTVAGSAAPTGVDRAIELIVGWANKARAVRLEDITSVGATGRTVLHITTRDGRRRRFGIAANWRTPVWSRHNIAHRNEMVAAIQWAVQQAPRSG</sequence>